<evidence type="ECO:0000259" key="11">
    <source>
        <dbReference type="PROSITE" id="PS51553"/>
    </source>
</evidence>
<keyword evidence="4 9" id="KW-0547">Nucleotide-binding</keyword>
<dbReference type="Gene3D" id="3.40.50.620">
    <property type="entry name" value="HUPs"/>
    <property type="match status" value="1"/>
</dbReference>
<name>A0ABV8ULJ1_9PROT</name>
<feature type="active site" evidence="9">
    <location>
        <position position="173"/>
    </location>
</feature>
<evidence type="ECO:0000256" key="1">
    <source>
        <dbReference type="ARBA" id="ARBA00002332"/>
    </source>
</evidence>
<keyword evidence="7 9" id="KW-0067">ATP-binding</keyword>
<dbReference type="InterPro" id="IPR025777">
    <property type="entry name" value="GMPS_ATP_PPase_dom"/>
</dbReference>
<evidence type="ECO:0000256" key="6">
    <source>
        <dbReference type="ARBA" id="ARBA00022755"/>
    </source>
</evidence>
<dbReference type="InterPro" id="IPR001674">
    <property type="entry name" value="GMP_synth_C"/>
</dbReference>
<dbReference type="NCBIfam" id="TIGR00888">
    <property type="entry name" value="guaA_Nterm"/>
    <property type="match status" value="1"/>
</dbReference>
<comment type="subunit">
    <text evidence="9">Homodimer.</text>
</comment>
<organism evidence="12 13">
    <name type="scientific">Fodinicurvata halophila</name>
    <dbReference type="NCBI Taxonomy" id="1419723"/>
    <lineage>
        <taxon>Bacteria</taxon>
        <taxon>Pseudomonadati</taxon>
        <taxon>Pseudomonadota</taxon>
        <taxon>Alphaproteobacteria</taxon>
        <taxon>Rhodospirillales</taxon>
        <taxon>Rhodovibrionaceae</taxon>
        <taxon>Fodinicurvata</taxon>
    </lineage>
</organism>
<evidence type="ECO:0000256" key="5">
    <source>
        <dbReference type="ARBA" id="ARBA00022749"/>
    </source>
</evidence>
<reference evidence="13" key="1">
    <citation type="journal article" date="2019" name="Int. J. Syst. Evol. Microbiol.">
        <title>The Global Catalogue of Microorganisms (GCM) 10K type strain sequencing project: providing services to taxonomists for standard genome sequencing and annotation.</title>
        <authorList>
            <consortium name="The Broad Institute Genomics Platform"/>
            <consortium name="The Broad Institute Genome Sequencing Center for Infectious Disease"/>
            <person name="Wu L."/>
            <person name="Ma J."/>
        </authorList>
    </citation>
    <scope>NUCLEOTIDE SEQUENCE [LARGE SCALE GENOMIC DNA]</scope>
    <source>
        <strain evidence="13">CECT 8472</strain>
    </source>
</reference>
<feature type="active site" evidence="9">
    <location>
        <position position="171"/>
    </location>
</feature>
<dbReference type="Gene3D" id="3.30.300.10">
    <property type="match status" value="1"/>
</dbReference>
<evidence type="ECO:0000313" key="13">
    <source>
        <dbReference type="Proteomes" id="UP001595799"/>
    </source>
</evidence>
<comment type="caution">
    <text evidence="12">The sequence shown here is derived from an EMBL/GenBank/DDBJ whole genome shotgun (WGS) entry which is preliminary data.</text>
</comment>
<dbReference type="NCBIfam" id="NF000848">
    <property type="entry name" value="PRK00074.1"/>
    <property type="match status" value="1"/>
</dbReference>
<protein>
    <recommendedName>
        <fullName evidence="9">GMP synthase [glutamine-hydrolyzing]</fullName>
        <ecNumber evidence="9">6.3.5.2</ecNumber>
    </recommendedName>
    <alternativeName>
        <fullName evidence="9">GMP synthetase</fullName>
    </alternativeName>
    <alternativeName>
        <fullName evidence="9">Glutamine amidotransferase</fullName>
    </alternativeName>
</protein>
<evidence type="ECO:0000256" key="10">
    <source>
        <dbReference type="PROSITE-ProRule" id="PRU00886"/>
    </source>
</evidence>
<comment type="function">
    <text evidence="1 9">Catalyzes the synthesis of GMP from XMP.</text>
</comment>
<dbReference type="Proteomes" id="UP001595799">
    <property type="component" value="Unassembled WGS sequence"/>
</dbReference>
<dbReference type="PROSITE" id="PS51273">
    <property type="entry name" value="GATASE_TYPE_1"/>
    <property type="match status" value="1"/>
</dbReference>
<gene>
    <name evidence="9 12" type="primary">guaA</name>
    <name evidence="12" type="ORF">ACFOW6_09010</name>
</gene>
<evidence type="ECO:0000256" key="9">
    <source>
        <dbReference type="HAMAP-Rule" id="MF_00344"/>
    </source>
</evidence>
<dbReference type="InterPro" id="IPR004739">
    <property type="entry name" value="GMP_synth_GATase"/>
</dbReference>
<dbReference type="InterPro" id="IPR017926">
    <property type="entry name" value="GATASE"/>
</dbReference>
<evidence type="ECO:0000256" key="2">
    <source>
        <dbReference type="ARBA" id="ARBA00005153"/>
    </source>
</evidence>
<comment type="pathway">
    <text evidence="2 9">Purine metabolism; GMP biosynthesis; GMP from XMP (L-Gln route): step 1/1.</text>
</comment>
<dbReference type="Pfam" id="PF03054">
    <property type="entry name" value="tRNA_Me_trans"/>
    <property type="match status" value="1"/>
</dbReference>
<dbReference type="Pfam" id="PF00117">
    <property type="entry name" value="GATase"/>
    <property type="match status" value="1"/>
</dbReference>
<dbReference type="CDD" id="cd01997">
    <property type="entry name" value="GMP_synthase_C"/>
    <property type="match status" value="1"/>
</dbReference>
<dbReference type="SUPFAM" id="SSF52402">
    <property type="entry name" value="Adenine nucleotide alpha hydrolases-like"/>
    <property type="match status" value="1"/>
</dbReference>
<dbReference type="Gene3D" id="3.40.50.880">
    <property type="match status" value="1"/>
</dbReference>
<evidence type="ECO:0000256" key="7">
    <source>
        <dbReference type="ARBA" id="ARBA00022840"/>
    </source>
</evidence>
<keyword evidence="6 9" id="KW-0658">Purine biosynthesis</keyword>
<dbReference type="PANTHER" id="PTHR11922">
    <property type="entry name" value="GMP SYNTHASE-RELATED"/>
    <property type="match status" value="1"/>
</dbReference>
<dbReference type="Pfam" id="PF00958">
    <property type="entry name" value="GMP_synt_C"/>
    <property type="match status" value="1"/>
</dbReference>
<feature type="domain" description="GMPS ATP-PPase" evidence="11">
    <location>
        <begin position="198"/>
        <end position="390"/>
    </location>
</feature>
<evidence type="ECO:0000313" key="12">
    <source>
        <dbReference type="EMBL" id="MFC4351678.1"/>
    </source>
</evidence>
<keyword evidence="5 9" id="KW-0332">GMP biosynthesis</keyword>
<evidence type="ECO:0000256" key="4">
    <source>
        <dbReference type="ARBA" id="ARBA00022741"/>
    </source>
</evidence>
<evidence type="ECO:0000256" key="3">
    <source>
        <dbReference type="ARBA" id="ARBA00022598"/>
    </source>
</evidence>
<dbReference type="InterPro" id="IPR029062">
    <property type="entry name" value="Class_I_gatase-like"/>
</dbReference>
<dbReference type="PROSITE" id="PS51553">
    <property type="entry name" value="GMPS_ATP_PPASE"/>
    <property type="match status" value="1"/>
</dbReference>
<accession>A0ABV8ULJ1</accession>
<keyword evidence="3 9" id="KW-0436">Ligase</keyword>
<dbReference type="RefSeq" id="WP_382422003.1">
    <property type="nucleotide sequence ID" value="NZ_JBHSCW010000003.1"/>
</dbReference>
<dbReference type="PRINTS" id="PR00097">
    <property type="entry name" value="ANTSNTHASEII"/>
</dbReference>
<feature type="binding site" evidence="10">
    <location>
        <begin position="225"/>
        <end position="231"/>
    </location>
    <ligand>
        <name>ATP</name>
        <dbReference type="ChEBI" id="CHEBI:30616"/>
    </ligand>
</feature>
<evidence type="ECO:0000256" key="8">
    <source>
        <dbReference type="ARBA" id="ARBA00022962"/>
    </source>
</evidence>
<dbReference type="CDD" id="cd01742">
    <property type="entry name" value="GATase1_GMP_Synthase"/>
    <property type="match status" value="1"/>
</dbReference>
<dbReference type="SUPFAM" id="SSF52317">
    <property type="entry name" value="Class I glutamine amidotransferase-like"/>
    <property type="match status" value="1"/>
</dbReference>
<dbReference type="InterPro" id="IPR022955">
    <property type="entry name" value="GMP_synthase"/>
</dbReference>
<dbReference type="EC" id="6.3.5.2" evidence="9"/>
<dbReference type="HAMAP" id="MF_00344">
    <property type="entry name" value="GMP_synthase"/>
    <property type="match status" value="1"/>
</dbReference>
<comment type="catalytic activity">
    <reaction evidence="9">
        <text>XMP + L-glutamine + ATP + H2O = GMP + L-glutamate + AMP + diphosphate + 2 H(+)</text>
        <dbReference type="Rhea" id="RHEA:11680"/>
        <dbReference type="ChEBI" id="CHEBI:15377"/>
        <dbReference type="ChEBI" id="CHEBI:15378"/>
        <dbReference type="ChEBI" id="CHEBI:29985"/>
        <dbReference type="ChEBI" id="CHEBI:30616"/>
        <dbReference type="ChEBI" id="CHEBI:33019"/>
        <dbReference type="ChEBI" id="CHEBI:57464"/>
        <dbReference type="ChEBI" id="CHEBI:58115"/>
        <dbReference type="ChEBI" id="CHEBI:58359"/>
        <dbReference type="ChEBI" id="CHEBI:456215"/>
        <dbReference type="EC" id="6.3.5.2"/>
    </reaction>
</comment>
<dbReference type="InterPro" id="IPR014729">
    <property type="entry name" value="Rossmann-like_a/b/a_fold"/>
</dbReference>
<dbReference type="EMBL" id="JBHSCW010000003">
    <property type="protein sequence ID" value="MFC4351678.1"/>
    <property type="molecule type" value="Genomic_DNA"/>
</dbReference>
<dbReference type="GO" id="GO:0003922">
    <property type="term" value="F:GMP synthase (glutamine-hydrolyzing) activity"/>
    <property type="evidence" value="ECO:0007669"/>
    <property type="project" value="UniProtKB-EC"/>
</dbReference>
<dbReference type="PANTHER" id="PTHR11922:SF2">
    <property type="entry name" value="GMP SYNTHASE [GLUTAMINE-HYDROLYZING]"/>
    <property type="match status" value="1"/>
</dbReference>
<dbReference type="NCBIfam" id="TIGR00884">
    <property type="entry name" value="guaA_Cterm"/>
    <property type="match status" value="1"/>
</dbReference>
<keyword evidence="13" id="KW-1185">Reference proteome</keyword>
<sequence length="515" mass="56161">MTDRILILDFGSQVTQLIARRVRESGVYCEIMPFSVEEERIRSFAPKGVILSGGPASTTSEGSPRAPELIFEMGVPVLGICYGQQTMAMQLSGEVEGSDHQEFGKAFLEVRKASPLFEGLWDVGERHQVWMSHGDRVAALPAGFEVIGTSEGAPCAAVADEQRRYYGVQFHPEVVHTPDGGRLLANFTHRIAGCRGDWTMAAFREQAIAAIRHQVGDGRVICGLSGGVDSSVAAVLLHEAIGEQLTCIFVDHGLLRQGEAEQVVEVFRHHYNIPLVARDASELFLGKLEGVEDPEEKRKIIGNTFIDVFDEEAAKVGGADFLAQGTLYPDVIESVSFTGGPSVTIKSHHNVGGLPERMQMRLVEPLRELFKDEVRVLGRELGLPESLVGRHPFPGPGLAIRIPGPVSREKADILRKADAIYLDEIAKAGLYDAIWQAFAVLLPVRTVGVMGDARSYDFVCALRAVTSTDGMTAESYPFDHGFLAGAATRIINEVRGVNRVVYDVTSKPPGTIEWE</sequence>
<proteinExistence type="inferred from homology"/>
<dbReference type="SUPFAM" id="SSF54810">
    <property type="entry name" value="GMP synthetase C-terminal dimerisation domain"/>
    <property type="match status" value="1"/>
</dbReference>
<keyword evidence="8 9" id="KW-0315">Glutamine amidotransferase</keyword>
<dbReference type="PRINTS" id="PR00099">
    <property type="entry name" value="CPSGATASE"/>
</dbReference>
<dbReference type="PRINTS" id="PR00096">
    <property type="entry name" value="GATASE"/>
</dbReference>
<feature type="active site" description="Nucleophile" evidence="9">
    <location>
        <position position="81"/>
    </location>
</feature>